<name>A0ABX0QLM5_9BACT</name>
<evidence type="ECO:0000313" key="2">
    <source>
        <dbReference type="EMBL" id="NID12060.1"/>
    </source>
</evidence>
<proteinExistence type="predicted"/>
<dbReference type="Pfam" id="PF18990">
    <property type="entry name" value="DUF5723"/>
    <property type="match status" value="1"/>
</dbReference>
<gene>
    <name evidence="2" type="ORF">F7231_17945</name>
</gene>
<evidence type="ECO:0000259" key="1">
    <source>
        <dbReference type="Pfam" id="PF18990"/>
    </source>
</evidence>
<keyword evidence="3" id="KW-1185">Reference proteome</keyword>
<dbReference type="Proteomes" id="UP000606008">
    <property type="component" value="Unassembled WGS sequence"/>
</dbReference>
<evidence type="ECO:0000313" key="3">
    <source>
        <dbReference type="Proteomes" id="UP000606008"/>
    </source>
</evidence>
<comment type="caution">
    <text evidence="2">The sequence shown here is derived from an EMBL/GenBank/DDBJ whole genome shotgun (WGS) entry which is preliminary data.</text>
</comment>
<sequence>MSAPLTIHTALPRLWLGFLGLLPVAASAQNLLGLTTSSNGGIHRAYQNPAWLADSPHRFYVSLGAVNIHANNNFVRYKAPFSLLRLVTGQVPNQYRQPNGGVQFKTEYTEEIQDGKPKNGTVWGEFRGPALQVAVGERTVIGLSSRLRASGQVWGASEQLLSALRASLSSDVLYSIPTRNNAFSTNTNTYAEVAATLGHTLFDEDGMSLMVGVTAKYLVGFTSGYFVNQGLSYEILPDPLIKSRGYMNVKEIVGEFGYTSYLQNQNLSLRSLVNGNPPGRGVGFDLGLAYRMQPDPEGATLKAGIALTDIGSIRYTGDAYNINQTNLRFVSEDFDEVRNSEQVINVIRQKLKVNPASNLRSFASGLPTSLNLNVDYERPGGLGLQVAYWQDMRGNDAVAMHQPSVVAVVPRFDSRWAGASLPISYVNGAAQVGLSLRAGPFWAGSDNVFGLLGTSNNGISPRGVDVYFGMAMGFGSRTGSDNGNDY</sequence>
<reference evidence="2" key="1">
    <citation type="submission" date="2024-05" db="EMBL/GenBank/DDBJ databases">
        <authorList>
            <person name="Jung D.-H."/>
        </authorList>
    </citation>
    <scope>NUCLEOTIDE SEQUENCE</scope>
    <source>
        <strain evidence="2">JA-25</strain>
    </source>
</reference>
<accession>A0ABX0QLM5</accession>
<protein>
    <recommendedName>
        <fullName evidence="1">DUF5723 domain-containing protein</fullName>
    </recommendedName>
</protein>
<dbReference type="EMBL" id="WAEL01000006">
    <property type="protein sequence ID" value="NID12060.1"/>
    <property type="molecule type" value="Genomic_DNA"/>
</dbReference>
<organism evidence="2 3">
    <name type="scientific">Fibrivirga algicola</name>
    <dbReference type="NCBI Taxonomy" id="2950420"/>
    <lineage>
        <taxon>Bacteria</taxon>
        <taxon>Pseudomonadati</taxon>
        <taxon>Bacteroidota</taxon>
        <taxon>Cytophagia</taxon>
        <taxon>Cytophagales</taxon>
        <taxon>Spirosomataceae</taxon>
        <taxon>Fibrivirga</taxon>
    </lineage>
</organism>
<feature type="domain" description="DUF5723" evidence="1">
    <location>
        <begin position="49"/>
        <end position="446"/>
    </location>
</feature>
<dbReference type="InterPro" id="IPR043781">
    <property type="entry name" value="DUF5723"/>
</dbReference>